<dbReference type="CDD" id="cd01292">
    <property type="entry name" value="metallo-dependent_hydrolases"/>
    <property type="match status" value="1"/>
</dbReference>
<reference evidence="13 14" key="1">
    <citation type="submission" date="2023-01" db="EMBL/GenBank/DDBJ databases">
        <title>Analysis of 21 Apiospora genomes using comparative genomics revels a genus with tremendous synthesis potential of carbohydrate active enzymes and secondary metabolites.</title>
        <authorList>
            <person name="Sorensen T."/>
        </authorList>
    </citation>
    <scope>NUCLEOTIDE SEQUENCE [LARGE SCALE GENOMIC DNA]</scope>
    <source>
        <strain evidence="13 14">CBS 83171</strain>
    </source>
</reference>
<gene>
    <name evidence="13" type="ORF">PG996_005420</name>
</gene>
<organism evidence="13 14">
    <name type="scientific">Apiospora saccharicola</name>
    <dbReference type="NCBI Taxonomy" id="335842"/>
    <lineage>
        <taxon>Eukaryota</taxon>
        <taxon>Fungi</taxon>
        <taxon>Dikarya</taxon>
        <taxon>Ascomycota</taxon>
        <taxon>Pezizomycotina</taxon>
        <taxon>Sordariomycetes</taxon>
        <taxon>Xylariomycetidae</taxon>
        <taxon>Amphisphaeriales</taxon>
        <taxon>Apiosporaceae</taxon>
        <taxon>Apiospora</taxon>
    </lineage>
</organism>
<evidence type="ECO:0000313" key="14">
    <source>
        <dbReference type="Proteomes" id="UP001446871"/>
    </source>
</evidence>
<evidence type="ECO:0000256" key="11">
    <source>
        <dbReference type="RuleBase" id="RU366045"/>
    </source>
</evidence>
<proteinExistence type="inferred from homology"/>
<dbReference type="SUPFAM" id="SSF51556">
    <property type="entry name" value="Metallo-dependent hydrolases"/>
    <property type="match status" value="1"/>
</dbReference>
<name>A0ABR1VLP7_9PEZI</name>
<dbReference type="Proteomes" id="UP001446871">
    <property type="component" value="Unassembled WGS sequence"/>
</dbReference>
<keyword evidence="7 11" id="KW-0210">Decarboxylase</keyword>
<keyword evidence="8" id="KW-0862">Zinc</keyword>
<evidence type="ECO:0000259" key="12">
    <source>
        <dbReference type="Pfam" id="PF04909"/>
    </source>
</evidence>
<evidence type="ECO:0000256" key="4">
    <source>
        <dbReference type="ARBA" id="ARBA00012365"/>
    </source>
</evidence>
<evidence type="ECO:0000313" key="13">
    <source>
        <dbReference type="EMBL" id="KAK8072072.1"/>
    </source>
</evidence>
<evidence type="ECO:0000256" key="5">
    <source>
        <dbReference type="ARBA" id="ARBA00021214"/>
    </source>
</evidence>
<dbReference type="PANTHER" id="PTHR21240">
    <property type="entry name" value="2-AMINO-3-CARBOXYLMUCONATE-6-SEMIALDEHYDE DECARBOXYLASE"/>
    <property type="match status" value="1"/>
</dbReference>
<comment type="subunit">
    <text evidence="3">Monomer.</text>
</comment>
<evidence type="ECO:0000256" key="1">
    <source>
        <dbReference type="ARBA" id="ARBA00005079"/>
    </source>
</evidence>
<comment type="caution">
    <text evidence="13">The sequence shown here is derived from an EMBL/GenBank/DDBJ whole genome shotgun (WGS) entry which is preliminary data.</text>
</comment>
<keyword evidence="9 11" id="KW-0456">Lyase</keyword>
<dbReference type="Gene3D" id="3.20.20.140">
    <property type="entry name" value="Metal-dependent hydrolases"/>
    <property type="match status" value="1"/>
</dbReference>
<protein>
    <recommendedName>
        <fullName evidence="5">2-amino-3-carboxymuconate-6-semialdehyde decarboxylase</fullName>
        <ecNumber evidence="4">4.1.1.45</ecNumber>
    </recommendedName>
    <alternativeName>
        <fullName evidence="10">Picolinate carboxylase</fullName>
    </alternativeName>
</protein>
<evidence type="ECO:0000256" key="2">
    <source>
        <dbReference type="ARBA" id="ARBA00005871"/>
    </source>
</evidence>
<feature type="domain" description="Amidohydrolase-related" evidence="12">
    <location>
        <begin position="40"/>
        <end position="385"/>
    </location>
</feature>
<dbReference type="PANTHER" id="PTHR21240:SF27">
    <property type="entry name" value="2-AMINO-3-CARBOXYMUCONATE-6-SEMIALDEHYDE DECARBOXYLASE"/>
    <property type="match status" value="1"/>
</dbReference>
<keyword evidence="6" id="KW-0479">Metal-binding</keyword>
<dbReference type="Pfam" id="PF04909">
    <property type="entry name" value="Amidohydro_2"/>
    <property type="match status" value="1"/>
</dbReference>
<comment type="similarity">
    <text evidence="2">Belongs to the metallo-dependent hydrolases superfamily. ACMSD family.</text>
</comment>
<dbReference type="InterPro" id="IPR006680">
    <property type="entry name" value="Amidohydro-rel"/>
</dbReference>
<evidence type="ECO:0000256" key="8">
    <source>
        <dbReference type="ARBA" id="ARBA00022833"/>
    </source>
</evidence>
<evidence type="ECO:0000256" key="10">
    <source>
        <dbReference type="ARBA" id="ARBA00031120"/>
    </source>
</evidence>
<dbReference type="InterPro" id="IPR032465">
    <property type="entry name" value="ACMSD"/>
</dbReference>
<accession>A0ABR1VLP7</accession>
<comment type="pathway">
    <text evidence="1">Secondary metabolite metabolism; quinolate metabolism.</text>
</comment>
<evidence type="ECO:0000256" key="6">
    <source>
        <dbReference type="ARBA" id="ARBA00022723"/>
    </source>
</evidence>
<keyword evidence="14" id="KW-1185">Reference proteome</keyword>
<evidence type="ECO:0000256" key="7">
    <source>
        <dbReference type="ARBA" id="ARBA00022793"/>
    </source>
</evidence>
<dbReference type="EC" id="4.1.1.45" evidence="4"/>
<dbReference type="InterPro" id="IPR032466">
    <property type="entry name" value="Metal_Hydrolase"/>
</dbReference>
<evidence type="ECO:0000256" key="3">
    <source>
        <dbReference type="ARBA" id="ARBA00011245"/>
    </source>
</evidence>
<sequence length="436" mass="47764">MAPSKISDYEDSCCTSTGCVTTTRRTAAGQPADGSSLYRIDMHTHIMPSSLPDLSSYATNSPTDPWLSLRPAQSGKPDQIDMYVGDTFFRTVEPNCIDPATRIQEMDKAGVDVQILSTVPILFFYDEPAEPVAVLARALNDHIAATCRRHPDRFVGLATVPLQDVAASVRELERCATDLGLVGVEIGTTVGDTNLDDPALDPFWAACERLGLVVFVHPLGYALPRENARRWSRYWGSWLVGMPSETALSILAVTGSGVLLRHPRLRLCFAHGGGAFPALLGRIQHGYDCRPDLVAVSSGGVSPADHVSQGAFWVDSLVHDPDLLEFLCRKMGPDRVVMGSDYPFPLGEVPVAGKMLCAEDQLSRFLTWEERARMLSGNAIELFNLGPKFEERFQDKLAEFQQASTSTKPQVKDNSTSTKKIMVELERLEVQPLAAN</sequence>
<evidence type="ECO:0000256" key="9">
    <source>
        <dbReference type="ARBA" id="ARBA00023239"/>
    </source>
</evidence>
<dbReference type="EMBL" id="JAQQWM010000003">
    <property type="protein sequence ID" value="KAK8072072.1"/>
    <property type="molecule type" value="Genomic_DNA"/>
</dbReference>